<protein>
    <recommendedName>
        <fullName evidence="3">KIF-binding protein</fullName>
    </recommendedName>
</protein>
<feature type="region of interest" description="Disordered" evidence="6">
    <location>
        <begin position="430"/>
        <end position="451"/>
    </location>
</feature>
<feature type="region of interest" description="Disordered" evidence="6">
    <location>
        <begin position="1"/>
        <end position="103"/>
    </location>
</feature>
<dbReference type="InterPro" id="IPR022083">
    <property type="entry name" value="KBP"/>
</dbReference>
<evidence type="ECO:0000256" key="3">
    <source>
        <dbReference type="ARBA" id="ARBA00016840"/>
    </source>
</evidence>
<dbReference type="AlphaFoldDB" id="A0AAD5LR69"/>
<sequence>MMNGSHWSSSNSATAASYSPRSATHIPEFQHLPYSPPYEHHHHHHHHQQQQQHHHHHHPHHSRSATTTSSAAVYTTTSRPAASTAPFFRGDHSHSQGYPATYPSASYGQTPAMYSHQQPQAPAAYYTSGPTSASWGVYGAPSSSSSSSTTSAPSSVTAVSSIDYKHQHHATPAMSFDPLPLRHLGQFPTTTDTTTSVEDEIYDARMLQEALTTPSAPVAQFPSYLPSPLPRPGGMLLPTPRSMRVAMDDGSYASEFKSEMTMLLESPMTTQSEAAASDSETASCHEYCSASNQAHHSQATPTTTTTATSTRRVSPSASRRRTASGEPARRICRVEGCTKGIRSRGLCKAHGGGRRCMTPGCTTSDQGGGHCVLHGGGRRCSVQDCTKSAQWKGLCKMHGGARRCRYENCTKNGQVKQGYCRAHHNLISRQQQQQQQAQAPSPASHNAYASSSSLQPQQQQFLCIQLQQSVVRQHAADNDCPVRHGQTTMMANGTSANLVLSQHQLDELLRKVDTLIEIENPEETPFASHYEAITLLQQWAVDDGSLEHAVVQTRLGTIHLHVEEPHKLPVLSLSAAVISRNYTRHALELLTQSGILWYNRGQALRAMCFFTTSVQLCEALRSEASVDPELLLSVRTHAYFYLAQVYGALQRAEISARYCASTLRLQLESLARASPSLHVDAAEWVKNAVRLVDYFIETEQLLLAAVCLTVSEYVLREHASSSGKDEDDEGAQRRGEIAMAWARLHLLTLQLAQYRLLDREETDDIRSAKSLDQDTASAFEAMLRTLWTPENETYTLEALLSASISHLAASGMRFHAVNDVVTFDDAREVFKLGASACEAALQVFVLDGFVTAHVQLRQLQSQLYRRLVVWEHDTKRQIAMHLRRLALLTPLLSDQLNPRAFTALLQELYYEAADVATEVYDLKQSKKAGDDKAVAYAVKAVNWYQQYLALFYDPDSAARGKDGMIIGGEN</sequence>
<proteinExistence type="inferred from homology"/>
<keyword evidence="4" id="KW-0963">Cytoplasm</keyword>
<evidence type="ECO:0000259" key="7">
    <source>
        <dbReference type="Pfam" id="PF24906"/>
    </source>
</evidence>
<feature type="domain" description="WRKY19-like zinc finger" evidence="7">
    <location>
        <begin position="330"/>
        <end position="352"/>
    </location>
</feature>
<reference evidence="8" key="1">
    <citation type="submission" date="2021-12" db="EMBL/GenBank/DDBJ databases">
        <title>Prjna785345.</title>
        <authorList>
            <person name="Rujirawat T."/>
            <person name="Krajaejun T."/>
        </authorList>
    </citation>
    <scope>NUCLEOTIDE SEQUENCE</scope>
    <source>
        <strain evidence="8">Pi057C3</strain>
    </source>
</reference>
<name>A0AAD5LR69_PYTIN</name>
<feature type="compositionally biased region" description="Low complexity" evidence="6">
    <location>
        <begin position="430"/>
        <end position="439"/>
    </location>
</feature>
<keyword evidence="5" id="KW-0206">Cytoskeleton</keyword>
<comment type="caution">
    <text evidence="8">The sequence shown here is derived from an EMBL/GenBank/DDBJ whole genome shotgun (WGS) entry which is preliminary data.</text>
</comment>
<feature type="compositionally biased region" description="Low complexity" evidence="6">
    <location>
        <begin position="1"/>
        <end position="19"/>
    </location>
</feature>
<evidence type="ECO:0000256" key="5">
    <source>
        <dbReference type="ARBA" id="ARBA00023212"/>
    </source>
</evidence>
<feature type="domain" description="WRKY19-like zinc finger" evidence="7">
    <location>
        <begin position="377"/>
        <end position="400"/>
    </location>
</feature>
<dbReference type="EMBL" id="JAKCXM010000029">
    <property type="protein sequence ID" value="KAJ0406720.1"/>
    <property type="molecule type" value="Genomic_DNA"/>
</dbReference>
<dbReference type="InterPro" id="IPR056866">
    <property type="entry name" value="Znf_WRKY19"/>
</dbReference>
<evidence type="ECO:0000256" key="2">
    <source>
        <dbReference type="ARBA" id="ARBA00010305"/>
    </source>
</evidence>
<evidence type="ECO:0000256" key="1">
    <source>
        <dbReference type="ARBA" id="ARBA00004245"/>
    </source>
</evidence>
<dbReference type="GO" id="GO:0005856">
    <property type="term" value="C:cytoskeleton"/>
    <property type="evidence" value="ECO:0007669"/>
    <property type="project" value="UniProtKB-SubCell"/>
</dbReference>
<dbReference type="Proteomes" id="UP001209570">
    <property type="component" value="Unassembled WGS sequence"/>
</dbReference>
<dbReference type="Pfam" id="PF24906">
    <property type="entry name" value="Zf_WRKY19"/>
    <property type="match status" value="3"/>
</dbReference>
<comment type="similarity">
    <text evidence="2">Belongs to the KIF-binding protein family.</text>
</comment>
<feature type="compositionally biased region" description="Low complexity" evidence="6">
    <location>
        <begin position="64"/>
        <end position="86"/>
    </location>
</feature>
<feature type="compositionally biased region" description="Basic residues" evidence="6">
    <location>
        <begin position="40"/>
        <end position="63"/>
    </location>
</feature>
<feature type="domain" description="WRKY19-like zinc finger" evidence="7">
    <location>
        <begin position="353"/>
        <end position="376"/>
    </location>
</feature>
<feature type="compositionally biased region" description="Low complexity" evidence="6">
    <location>
        <begin position="299"/>
        <end position="317"/>
    </location>
</feature>
<evidence type="ECO:0000256" key="6">
    <source>
        <dbReference type="SAM" id="MobiDB-lite"/>
    </source>
</evidence>
<dbReference type="Pfam" id="PF12309">
    <property type="entry name" value="KBP_C"/>
    <property type="match status" value="1"/>
</dbReference>
<evidence type="ECO:0000313" key="8">
    <source>
        <dbReference type="EMBL" id="KAJ0406720.1"/>
    </source>
</evidence>
<gene>
    <name evidence="8" type="ORF">P43SY_004545</name>
</gene>
<accession>A0AAD5LR69</accession>
<dbReference type="PANTHER" id="PTHR46321:SF1">
    <property type="entry name" value="KIF-BINDING PROTEIN"/>
    <property type="match status" value="1"/>
</dbReference>
<comment type="subcellular location">
    <subcellularLocation>
        <location evidence="1">Cytoplasm</location>
        <location evidence="1">Cytoskeleton</location>
    </subcellularLocation>
</comment>
<feature type="region of interest" description="Disordered" evidence="6">
    <location>
        <begin position="293"/>
        <end position="327"/>
    </location>
</feature>
<keyword evidence="9" id="KW-1185">Reference proteome</keyword>
<evidence type="ECO:0000313" key="9">
    <source>
        <dbReference type="Proteomes" id="UP001209570"/>
    </source>
</evidence>
<dbReference type="PANTHER" id="PTHR46321">
    <property type="entry name" value="KIF1-BINDING PROTEIN"/>
    <property type="match status" value="1"/>
</dbReference>
<organism evidence="8 9">
    <name type="scientific">Pythium insidiosum</name>
    <name type="common">Pythiosis disease agent</name>
    <dbReference type="NCBI Taxonomy" id="114742"/>
    <lineage>
        <taxon>Eukaryota</taxon>
        <taxon>Sar</taxon>
        <taxon>Stramenopiles</taxon>
        <taxon>Oomycota</taxon>
        <taxon>Peronosporomycetes</taxon>
        <taxon>Pythiales</taxon>
        <taxon>Pythiaceae</taxon>
        <taxon>Pythium</taxon>
    </lineage>
</organism>
<evidence type="ECO:0000256" key="4">
    <source>
        <dbReference type="ARBA" id="ARBA00022490"/>
    </source>
</evidence>